<gene>
    <name evidence="3" type="ORF">SPHA_50811</name>
</gene>
<dbReference type="Proteomes" id="UP000597762">
    <property type="component" value="Unassembled WGS sequence"/>
</dbReference>
<feature type="transmembrane region" description="Helical" evidence="2">
    <location>
        <begin position="805"/>
        <end position="827"/>
    </location>
</feature>
<feature type="transmembrane region" description="Helical" evidence="2">
    <location>
        <begin position="319"/>
        <end position="341"/>
    </location>
</feature>
<feature type="transmembrane region" description="Helical" evidence="2">
    <location>
        <begin position="743"/>
        <end position="770"/>
    </location>
</feature>
<feature type="transmembrane region" description="Helical" evidence="2">
    <location>
        <begin position="585"/>
        <end position="609"/>
    </location>
</feature>
<protein>
    <submittedName>
        <fullName evidence="3">Uncharacterized protein</fullName>
    </submittedName>
</protein>
<feature type="transmembrane region" description="Helical" evidence="2">
    <location>
        <begin position="123"/>
        <end position="146"/>
    </location>
</feature>
<organism evidence="3 4">
    <name type="scientific">Acanthosepion pharaonis</name>
    <name type="common">Pharaoh cuttlefish</name>
    <name type="synonym">Sepia pharaonis</name>
    <dbReference type="NCBI Taxonomy" id="158019"/>
    <lineage>
        <taxon>Eukaryota</taxon>
        <taxon>Metazoa</taxon>
        <taxon>Spiralia</taxon>
        <taxon>Lophotrochozoa</taxon>
        <taxon>Mollusca</taxon>
        <taxon>Cephalopoda</taxon>
        <taxon>Coleoidea</taxon>
        <taxon>Decapodiformes</taxon>
        <taxon>Sepiida</taxon>
        <taxon>Sepiina</taxon>
        <taxon>Sepiidae</taxon>
        <taxon>Acanthosepion</taxon>
    </lineage>
</organism>
<dbReference type="OrthoDB" id="10029800at2759"/>
<feature type="transmembrane region" description="Helical" evidence="2">
    <location>
        <begin position="96"/>
        <end position="116"/>
    </location>
</feature>
<keyword evidence="2" id="KW-0472">Membrane</keyword>
<feature type="transmembrane region" description="Helical" evidence="2">
    <location>
        <begin position="645"/>
        <end position="670"/>
    </location>
</feature>
<feature type="transmembrane region" description="Helical" evidence="2">
    <location>
        <begin position="682"/>
        <end position="703"/>
    </location>
</feature>
<dbReference type="EMBL" id="CAHIKZ030003021">
    <property type="protein sequence ID" value="CAE1295265.1"/>
    <property type="molecule type" value="Genomic_DNA"/>
</dbReference>
<feature type="transmembrane region" description="Helical" evidence="2">
    <location>
        <begin position="779"/>
        <end position="799"/>
    </location>
</feature>
<reference evidence="3" key="1">
    <citation type="submission" date="2021-01" db="EMBL/GenBank/DDBJ databases">
        <authorList>
            <person name="Li R."/>
            <person name="Bekaert M."/>
        </authorList>
    </citation>
    <scope>NUCLEOTIDE SEQUENCE</scope>
    <source>
        <strain evidence="3">Farmed</strain>
    </source>
</reference>
<comment type="caution">
    <text evidence="3">The sequence shown here is derived from an EMBL/GenBank/DDBJ whole genome shotgun (WGS) entry which is preliminary data.</text>
</comment>
<feature type="region of interest" description="Disordered" evidence="1">
    <location>
        <begin position="1274"/>
        <end position="1300"/>
    </location>
</feature>
<keyword evidence="4" id="KW-1185">Reference proteome</keyword>
<feature type="transmembrane region" description="Helical" evidence="2">
    <location>
        <begin position="530"/>
        <end position="551"/>
    </location>
</feature>
<evidence type="ECO:0000313" key="4">
    <source>
        <dbReference type="Proteomes" id="UP000597762"/>
    </source>
</evidence>
<accession>A0A812D8X6</accession>
<feature type="transmembrane region" description="Helical" evidence="2">
    <location>
        <begin position="715"/>
        <end position="737"/>
    </location>
</feature>
<feature type="region of interest" description="Disordered" evidence="1">
    <location>
        <begin position="1211"/>
        <end position="1231"/>
    </location>
</feature>
<feature type="transmembrane region" description="Helical" evidence="2">
    <location>
        <begin position="42"/>
        <end position="65"/>
    </location>
</feature>
<proteinExistence type="predicted"/>
<evidence type="ECO:0000256" key="1">
    <source>
        <dbReference type="SAM" id="MobiDB-lite"/>
    </source>
</evidence>
<feature type="transmembrane region" description="Helical" evidence="2">
    <location>
        <begin position="387"/>
        <end position="407"/>
    </location>
</feature>
<keyword evidence="2" id="KW-0812">Transmembrane</keyword>
<feature type="transmembrane region" description="Helical" evidence="2">
    <location>
        <begin position="456"/>
        <end position="478"/>
    </location>
</feature>
<feature type="transmembrane region" description="Helical" evidence="2">
    <location>
        <begin position="251"/>
        <end position="278"/>
    </location>
</feature>
<name>A0A812D8X6_ACAPH</name>
<feature type="compositionally biased region" description="Polar residues" evidence="1">
    <location>
        <begin position="1274"/>
        <end position="1292"/>
    </location>
</feature>
<keyword evidence="2" id="KW-1133">Transmembrane helix</keyword>
<evidence type="ECO:0000313" key="3">
    <source>
        <dbReference type="EMBL" id="CAE1295265.1"/>
    </source>
</evidence>
<evidence type="ECO:0000256" key="2">
    <source>
        <dbReference type="SAM" id="Phobius"/>
    </source>
</evidence>
<sequence length="1300" mass="144081">MFSCSPLSLALSLSLCSSFLKIYYTITLFFASCSPSRFVSYLILPLILSLHPLLSLSLHLSILCFPSHSVSPSLLSPSLTVSLPLLYSAFHSPSHAVSLPFTFFLLSPLHIALLLLHPPHSPLLLLLSFSLSSSPFSFSCSPSLALLLTHCSPSLALLLTHCSPSLALLLTHCSPSLALLLLLSFSCSPSLALLLLTHCSPLALLLLLLSSSSCSPPHTLLSLFFSLELFFFFSCHCSSHSDFLFKLLGTLFYYFFSFPIFLSWFLLFSFLSLAFSFLSLAFSFLSLAFSFLSLDFLFSFLAILSLSLSLLLSFQSLSAFTILNFIYLFLTFSDLSVGLPLFPPFSSLALPLSLFPPFSSLAFPLSLFPPFSSLAFPLSLFPPFSSLLSLSLSLSSVFVLALPLSLFPPFSSLLSLSLSLSSILVLALPLSLSFLHSRLFSLPLSLSLPPFLSLALPLSLFSSVLVLALPLSLSFLHSRPPFLLSPLSLSFLRSHPCSPSLSLSSVLVLSLSLSLSFLRSRRLLSLSLSLSSVLVLFLHSLPSLSLSSVLVACSPSLSLSSVLVACSPSLSLSSVFVACSPSLSLSSVFVACSPSLSLSSVFVLALLSLSPFPPFSLSIFVSPLSLSSVLAARSPPVSFLRSCRTLSLCLSFQYFLLSHEPVLSFCSLFLHLHFEVFPEKPILIFISSFHYFYPSFFFVFYSFTLLPSFSSLPTLFVFFSFASFYFFFSFASFFFFFSFASFFFFFSFFSFFFLFFHFFFFLLVFPFLLFSSCFSFSSFFFLFFLFFFFLLPLFFYPIFICLSSFPIFCIFLPFPFYSLPPLLTLIFKVAISSFNTKLRTDDRRIHHRPGPLDLPVERTLPDPLGDRRYPSHLAELEHLRLSTIQQSDVTRASTDANGFRHPSVVDRLLGSVSAARGNSAVLLIDRKNAKRNSLQLSSLEDRMERSQHLSPAGDLLKESLSKHLESNRHTWTSYDGVPFTKETILSTPTAHVTPFAQSNSGSLPLTSHQLATVDQNVSHNRLKPLPADIPPVTQHSVTSTERCSLPVIPETQRLDYTSLDSRYPVDQRLPLDSRLPVMLPSYQGIPDVRIPNPRLADPRYSVASHLFPSTHSMAYPSSNSNLAILEESRAISTLALPSTHSNYPIISHREIFNTINPTNTISASPYISGSPSAVLPTTFLYPHLYSSSPQYQSSFYMPTSDVRNYEILGQRSDIPGRSDRPSLTASPGHLQIDVGTLQNKINKDDENNVEMRLASTEQTTDVHMRDDLRTNVTDHVSTTSARSSHTTDSADTGGSVWRPY</sequence>
<feature type="transmembrane region" description="Helical" evidence="2">
    <location>
        <begin position="557"/>
        <end position="578"/>
    </location>
</feature>
<feature type="transmembrane region" description="Helical" evidence="2">
    <location>
        <begin position="284"/>
        <end position="312"/>
    </location>
</feature>
<feature type="transmembrane region" description="Helical" evidence="2">
    <location>
        <begin position="413"/>
        <end position="435"/>
    </location>
</feature>